<sequence length="136" mass="16289">MCISNSEYELELKTFVTEWNSIYLNEKWKLETRDRYLYAELKFLNNDDKLWIHAFIIYNFSYDVPQLWFNVYEPGIIQKRLPLENAVRSEQFLGRCSEEEHPFLGVGFYYVDPCRVIAATKEIPNISDKIGYKLLK</sequence>
<organism evidence="1 2">
    <name type="scientific">Panagrolaimus sp. PS1159</name>
    <dbReference type="NCBI Taxonomy" id="55785"/>
    <lineage>
        <taxon>Eukaryota</taxon>
        <taxon>Metazoa</taxon>
        <taxon>Ecdysozoa</taxon>
        <taxon>Nematoda</taxon>
        <taxon>Chromadorea</taxon>
        <taxon>Rhabditida</taxon>
        <taxon>Tylenchina</taxon>
        <taxon>Panagrolaimomorpha</taxon>
        <taxon>Panagrolaimoidea</taxon>
        <taxon>Panagrolaimidae</taxon>
        <taxon>Panagrolaimus</taxon>
    </lineage>
</organism>
<dbReference type="WBParaSite" id="PS1159_v2.g13389.t1">
    <property type="protein sequence ID" value="PS1159_v2.g13389.t1"/>
    <property type="gene ID" value="PS1159_v2.g13389"/>
</dbReference>
<reference evidence="2" key="1">
    <citation type="submission" date="2022-11" db="UniProtKB">
        <authorList>
            <consortium name="WormBaseParasite"/>
        </authorList>
    </citation>
    <scope>IDENTIFICATION</scope>
</reference>
<accession>A0AC35F336</accession>
<name>A0AC35F336_9BILA</name>
<dbReference type="Proteomes" id="UP000887580">
    <property type="component" value="Unplaced"/>
</dbReference>
<evidence type="ECO:0000313" key="1">
    <source>
        <dbReference type="Proteomes" id="UP000887580"/>
    </source>
</evidence>
<proteinExistence type="predicted"/>
<evidence type="ECO:0000313" key="2">
    <source>
        <dbReference type="WBParaSite" id="PS1159_v2.g13389.t1"/>
    </source>
</evidence>
<protein>
    <submittedName>
        <fullName evidence="2">Uncharacterized protein</fullName>
    </submittedName>
</protein>